<reference evidence="2 3" key="1">
    <citation type="submission" date="2017-12" db="EMBL/GenBank/DDBJ databases">
        <title>Comparative genomics of Botrytis spp.</title>
        <authorList>
            <person name="Valero-Jimenez C.A."/>
            <person name="Tapia P."/>
            <person name="Veloso J."/>
            <person name="Silva-Moreno E."/>
            <person name="Staats M."/>
            <person name="Valdes J.H."/>
            <person name="Van Kan J.A.L."/>
        </authorList>
    </citation>
    <scope>NUCLEOTIDE SEQUENCE [LARGE SCALE GENOMIC DNA]</scope>
    <source>
        <strain evidence="2 3">MUCL435</strain>
    </source>
</reference>
<comment type="similarity">
    <text evidence="1">Belongs to the tpcK family.</text>
</comment>
<dbReference type="NCBIfam" id="TIGR02118">
    <property type="entry name" value="EthD family reductase"/>
    <property type="match status" value="1"/>
</dbReference>
<dbReference type="AlphaFoldDB" id="A0A4S8QHV2"/>
<dbReference type="Proteomes" id="UP000308671">
    <property type="component" value="Unassembled WGS sequence"/>
</dbReference>
<name>A0A4S8QHV2_9HELO</name>
<dbReference type="PANTHER" id="PTHR40260:SF2">
    <property type="entry name" value="BLR8190 PROTEIN"/>
    <property type="match status" value="1"/>
</dbReference>
<proteinExistence type="inferred from homology"/>
<evidence type="ECO:0000313" key="2">
    <source>
        <dbReference type="EMBL" id="THV44387.1"/>
    </source>
</evidence>
<evidence type="ECO:0000256" key="1">
    <source>
        <dbReference type="ARBA" id="ARBA00005986"/>
    </source>
</evidence>
<dbReference type="OrthoDB" id="4892971at2759"/>
<dbReference type="EMBL" id="PQXL01000651">
    <property type="protein sequence ID" value="THV44387.1"/>
    <property type="molecule type" value="Genomic_DNA"/>
</dbReference>
<evidence type="ECO:0000313" key="3">
    <source>
        <dbReference type="Proteomes" id="UP000308671"/>
    </source>
</evidence>
<keyword evidence="3" id="KW-1185">Reference proteome</keyword>
<protein>
    <recommendedName>
        <fullName evidence="4">EthD domain-containing protein</fullName>
    </recommendedName>
</protein>
<dbReference type="PANTHER" id="PTHR40260">
    <property type="entry name" value="BLR8190 PROTEIN"/>
    <property type="match status" value="1"/>
</dbReference>
<dbReference type="InterPro" id="IPR011008">
    <property type="entry name" value="Dimeric_a/b-barrel"/>
</dbReference>
<evidence type="ECO:0008006" key="4">
    <source>
        <dbReference type="Google" id="ProtNLM"/>
    </source>
</evidence>
<gene>
    <name evidence="2" type="ORF">BGAL_0655g00010</name>
</gene>
<comment type="caution">
    <text evidence="2">The sequence shown here is derived from an EMBL/GenBank/DDBJ whole genome shotgun (WGS) entry which is preliminary data.</text>
</comment>
<dbReference type="InterPro" id="IPR009799">
    <property type="entry name" value="EthD_dom"/>
</dbReference>
<dbReference type="GO" id="GO:0016491">
    <property type="term" value="F:oxidoreductase activity"/>
    <property type="evidence" value="ECO:0007669"/>
    <property type="project" value="InterPro"/>
</dbReference>
<dbReference type="SUPFAM" id="SSF54909">
    <property type="entry name" value="Dimeric alpha+beta barrel"/>
    <property type="match status" value="1"/>
</dbReference>
<accession>A0A4S8QHV2</accession>
<organism evidence="2 3">
    <name type="scientific">Botrytis galanthina</name>
    <dbReference type="NCBI Taxonomy" id="278940"/>
    <lineage>
        <taxon>Eukaryota</taxon>
        <taxon>Fungi</taxon>
        <taxon>Dikarya</taxon>
        <taxon>Ascomycota</taxon>
        <taxon>Pezizomycotina</taxon>
        <taxon>Leotiomycetes</taxon>
        <taxon>Helotiales</taxon>
        <taxon>Sclerotiniaceae</taxon>
        <taxon>Botrytis</taxon>
    </lineage>
</organism>
<sequence>MSVIVNVIYPKTETSTFDLDYYMKTHMPLVQEKWGAHGLKNWTVTKLDESAGYSMKMMAGHRMTLMWQAILWFESKEAWAAGAAAEGPTIMGDVPNFSSEKPLLIVGEEVKRVV</sequence>
<dbReference type="Gene3D" id="3.30.70.100">
    <property type="match status" value="1"/>
</dbReference>